<accession>A0ABQ3S786</accession>
<comment type="caution">
    <text evidence="1">The sequence shown here is derived from an EMBL/GenBank/DDBJ whole genome shotgun (WGS) entry which is preliminary data.</text>
</comment>
<evidence type="ECO:0000313" key="2">
    <source>
        <dbReference type="Proteomes" id="UP000649259"/>
    </source>
</evidence>
<keyword evidence="2" id="KW-1185">Reference proteome</keyword>
<proteinExistence type="predicted"/>
<sequence>MALTPYRRADLPISVAAAGELLQRTRVDSLTGSVFSPYPRVGTVRGPYRIVLAGPDGQCMLMPDGTCRARRTGCGTRGVAPRHIGADLVPRVLCADGGSLARAACSLSAAR</sequence>
<reference evidence="2" key="1">
    <citation type="submission" date="2023-07" db="EMBL/GenBank/DDBJ databases">
        <title>Whole genome shotgun sequence of Streptomyces cacaoi subsp. asoensis NBRC 13813.</title>
        <authorList>
            <person name="Komaki H."/>
            <person name="Tamura T."/>
        </authorList>
    </citation>
    <scope>NUCLEOTIDE SEQUENCE [LARGE SCALE GENOMIC DNA]</scope>
    <source>
        <strain evidence="2">NBRC 13813</strain>
    </source>
</reference>
<evidence type="ECO:0000313" key="1">
    <source>
        <dbReference type="EMBL" id="GHI63987.1"/>
    </source>
</evidence>
<name>A0ABQ3S786_9ACTN</name>
<dbReference type="GeneID" id="91473445"/>
<dbReference type="Proteomes" id="UP000649259">
    <property type="component" value="Unassembled WGS sequence"/>
</dbReference>
<dbReference type="EMBL" id="BNEB01000005">
    <property type="protein sequence ID" value="GHI63987.1"/>
    <property type="molecule type" value="Genomic_DNA"/>
</dbReference>
<organism evidence="1 2">
    <name type="scientific">Streptomyces asoensis</name>
    <dbReference type="NCBI Taxonomy" id="249586"/>
    <lineage>
        <taxon>Bacteria</taxon>
        <taxon>Bacillati</taxon>
        <taxon>Actinomycetota</taxon>
        <taxon>Actinomycetes</taxon>
        <taxon>Kitasatosporales</taxon>
        <taxon>Streptomycetaceae</taxon>
        <taxon>Streptomyces</taxon>
    </lineage>
</organism>
<gene>
    <name evidence="1" type="ORF">Saso_56370</name>
</gene>
<protein>
    <submittedName>
        <fullName evidence="1">Uncharacterized protein</fullName>
    </submittedName>
</protein>
<dbReference type="RefSeq" id="WP_189924228.1">
    <property type="nucleotide sequence ID" value="NZ_BMSI01000009.1"/>
</dbReference>